<gene>
    <name evidence="1" type="ORF">B9J98_03715</name>
</gene>
<reference evidence="1 2" key="1">
    <citation type="submission" date="2017-04" db="EMBL/GenBank/DDBJ databases">
        <title>Draft Aigarchaeota genome from a New Zealand hot spring.</title>
        <authorList>
            <person name="Reysenbach A.-L."/>
            <person name="Donaho J.A."/>
            <person name="Gerhart J."/>
            <person name="Kelley J.F."/>
            <person name="Kouba K."/>
            <person name="Podar M."/>
            <person name="Stott M."/>
        </authorList>
    </citation>
    <scope>NUCLEOTIDE SEQUENCE [LARGE SCALE GENOMIC DNA]</scope>
    <source>
        <strain evidence="1">NZ13_MG1</strain>
    </source>
</reference>
<dbReference type="CDD" id="cd10441">
    <property type="entry name" value="GIY-YIG_COG1833"/>
    <property type="match status" value="1"/>
</dbReference>
<name>A0A2R7Y569_9ARCH</name>
<dbReference type="AlphaFoldDB" id="A0A2R7Y569"/>
<dbReference type="Pfam" id="PF01986">
    <property type="entry name" value="DUF123"/>
    <property type="match status" value="1"/>
</dbReference>
<proteinExistence type="predicted"/>
<evidence type="ECO:0008006" key="3">
    <source>
        <dbReference type="Google" id="ProtNLM"/>
    </source>
</evidence>
<sequence length="159" mass="17660">MSPKVSPGLYDPEGIKEAWKGFSGGYLLLIRLSRKARVDFGSAGIMLLKPGYYVYAGSAVGKTGWRLLRHVGPFRRRPHWHIDRLLNKRTARVVAIGLLPSKRKTECLLSRRVSSMADLSLTGVGSTDCGCPSHLHYFKERSAALTAIKMAIKKARPPR</sequence>
<dbReference type="InterPro" id="IPR002837">
    <property type="entry name" value="DUF123"/>
</dbReference>
<evidence type="ECO:0000313" key="1">
    <source>
        <dbReference type="EMBL" id="PUA32691.1"/>
    </source>
</evidence>
<organism evidence="1 2">
    <name type="scientific">Candidatus Terraquivivens tikiterensis</name>
    <dbReference type="NCBI Taxonomy" id="1980982"/>
    <lineage>
        <taxon>Archaea</taxon>
        <taxon>Nitrososphaerota</taxon>
        <taxon>Candidatus Wolframiiraptoraceae</taxon>
        <taxon>Candidatus Terraquivivens</taxon>
    </lineage>
</organism>
<dbReference type="PANTHER" id="PTHR37460:SF1">
    <property type="entry name" value="ENDONUCLEASE III"/>
    <property type="match status" value="1"/>
</dbReference>
<dbReference type="EMBL" id="NDWU01000007">
    <property type="protein sequence ID" value="PUA32691.1"/>
    <property type="molecule type" value="Genomic_DNA"/>
</dbReference>
<dbReference type="PANTHER" id="PTHR37460">
    <property type="entry name" value="ENDONUCLEASE III"/>
    <property type="match status" value="1"/>
</dbReference>
<accession>A0A2R7Y569</accession>
<protein>
    <recommendedName>
        <fullName evidence="3">GIY-YIG domain-containing protein</fullName>
    </recommendedName>
</protein>
<dbReference type="Proteomes" id="UP000244066">
    <property type="component" value="Unassembled WGS sequence"/>
</dbReference>
<comment type="caution">
    <text evidence="1">The sequence shown here is derived from an EMBL/GenBank/DDBJ whole genome shotgun (WGS) entry which is preliminary data.</text>
</comment>
<evidence type="ECO:0000313" key="2">
    <source>
        <dbReference type="Proteomes" id="UP000244066"/>
    </source>
</evidence>